<evidence type="ECO:0000256" key="2">
    <source>
        <dbReference type="ARBA" id="ARBA00022963"/>
    </source>
</evidence>
<evidence type="ECO:0000313" key="4">
    <source>
        <dbReference type="EMBL" id="ASR51426.1"/>
    </source>
</evidence>
<organism evidence="4 5">
    <name type="scientific">Blastomonas fulva</name>
    <dbReference type="NCBI Taxonomy" id="1550728"/>
    <lineage>
        <taxon>Bacteria</taxon>
        <taxon>Pseudomonadati</taxon>
        <taxon>Pseudomonadota</taxon>
        <taxon>Alphaproteobacteria</taxon>
        <taxon>Sphingomonadales</taxon>
        <taxon>Sphingomonadaceae</taxon>
        <taxon>Blastomonas</taxon>
    </lineage>
</organism>
<dbReference type="EMBL" id="CP020083">
    <property type="protein sequence ID" value="ASR51426.1"/>
    <property type="molecule type" value="Genomic_DNA"/>
</dbReference>
<evidence type="ECO:0000313" key="5">
    <source>
        <dbReference type="Proteomes" id="UP000258016"/>
    </source>
</evidence>
<protein>
    <recommendedName>
        <fullName evidence="6">Chlorophyllase</fullName>
    </recommendedName>
</protein>
<accession>A0ABM6M632</accession>
<keyword evidence="5" id="KW-1185">Reference proteome</keyword>
<keyword evidence="3" id="KW-0443">Lipid metabolism</keyword>
<dbReference type="Gene3D" id="3.40.50.1820">
    <property type="entry name" value="alpha/beta hydrolase"/>
    <property type="match status" value="1"/>
</dbReference>
<keyword evidence="1" id="KW-0378">Hydrolase</keyword>
<keyword evidence="2" id="KW-0442">Lipid degradation</keyword>
<evidence type="ECO:0008006" key="6">
    <source>
        <dbReference type="Google" id="ProtNLM"/>
    </source>
</evidence>
<dbReference type="SUPFAM" id="SSF53474">
    <property type="entry name" value="alpha/beta-Hydrolases"/>
    <property type="match status" value="1"/>
</dbReference>
<dbReference type="PANTHER" id="PTHR10272">
    <property type="entry name" value="PLATELET-ACTIVATING FACTOR ACETYLHYDROLASE"/>
    <property type="match status" value="1"/>
</dbReference>
<name>A0ABM6M632_9SPHN</name>
<evidence type="ECO:0000256" key="3">
    <source>
        <dbReference type="ARBA" id="ARBA00023098"/>
    </source>
</evidence>
<dbReference type="InterPro" id="IPR029058">
    <property type="entry name" value="AB_hydrolase_fold"/>
</dbReference>
<dbReference type="GeneID" id="303485528"/>
<proteinExistence type="predicted"/>
<sequence length="325" mass="34245">MNNLIGLARLIPTPEATLAASFSPVSLAMPGRPQPLQLRVTAPVQGDALPIVLLSHGHGPSLYIPSKDGYGPIANFLAERGFVVIQPTHANSKVGGLPRDMSGAPLFWRERTEEMTAILDGLGAIETALPFLKGRLDHERIGAVGHSLGGHTVALLLGMRVTIEGAEIDLREPRIKAGVLLASPGAGGDNLSENGKSYGPAFSPDFAHLATRTLVVFGDMDVSPHLTVRGADWHADPYHLGPAADALLTIAGGRHGLGGIAGYDAKETDDEDPDRLELTCRMVWAYLRSALIEDDQAWDDASAAFAGPAGALGRLDRKGREAVSG</sequence>
<dbReference type="PANTHER" id="PTHR10272:SF0">
    <property type="entry name" value="PLATELET-ACTIVATING FACTOR ACETYLHYDROLASE"/>
    <property type="match status" value="1"/>
</dbReference>
<dbReference type="Proteomes" id="UP000258016">
    <property type="component" value="Chromosome"/>
</dbReference>
<dbReference type="RefSeq" id="WP_117352107.1">
    <property type="nucleotide sequence ID" value="NZ_CP020083.1"/>
</dbReference>
<evidence type="ECO:0000256" key="1">
    <source>
        <dbReference type="ARBA" id="ARBA00022801"/>
    </source>
</evidence>
<gene>
    <name evidence="4" type="ORF">B5J99_08100</name>
</gene>
<reference evidence="4 5" key="1">
    <citation type="submission" date="2017-03" db="EMBL/GenBank/DDBJ databases">
        <title>Complete genome sequence of Blastomonas fulva degrading microcsystin LR.</title>
        <authorList>
            <person name="Lee H.-g."/>
            <person name="Jin L."/>
            <person name="oh H.-M."/>
        </authorList>
    </citation>
    <scope>NUCLEOTIDE SEQUENCE [LARGE SCALE GENOMIC DNA]</scope>
    <source>
        <strain evidence="4 5">T2</strain>
    </source>
</reference>